<proteinExistence type="predicted"/>
<dbReference type="AlphaFoldDB" id="A0A6B9RH50"/>
<feature type="transmembrane region" description="Helical" evidence="1">
    <location>
        <begin position="128"/>
        <end position="147"/>
    </location>
</feature>
<sequence length="185" mass="22354">MEYYIKMKAEMYKSNIFLWLAKATLYYVLLFGELEQEKLKTMILFSSFWLFLFLFTIFNEDSKEGYITILDSFKEDLYVQFFIFFLSYFFKPINFIDLVNSYLLFFFSGISNVIPQQMRKLKHNFQTSVYVIFFIASCYLPLFILIFCNKLNIYILLIIQLISTSVLNFIFLNILWCILKKNDEN</sequence>
<feature type="transmembrane region" description="Helical" evidence="1">
    <location>
        <begin position="78"/>
        <end position="107"/>
    </location>
</feature>
<protein>
    <submittedName>
        <fullName evidence="2">Uncharacterized protein</fullName>
    </submittedName>
</protein>
<feature type="transmembrane region" description="Helical" evidence="1">
    <location>
        <begin position="41"/>
        <end position="58"/>
    </location>
</feature>
<keyword evidence="1" id="KW-0812">Transmembrane</keyword>
<feature type="transmembrane region" description="Helical" evidence="1">
    <location>
        <begin position="153"/>
        <end position="179"/>
    </location>
</feature>
<dbReference type="EMBL" id="MN437485">
    <property type="protein sequence ID" value="QHI00466.1"/>
    <property type="molecule type" value="Genomic_DNA"/>
</dbReference>
<keyword evidence="1" id="KW-1133">Transmembrane helix</keyword>
<organism evidence="2">
    <name type="scientific">Streptococcus suis</name>
    <dbReference type="NCBI Taxonomy" id="1307"/>
    <lineage>
        <taxon>Bacteria</taxon>
        <taxon>Bacillati</taxon>
        <taxon>Bacillota</taxon>
        <taxon>Bacilli</taxon>
        <taxon>Lactobacillales</taxon>
        <taxon>Streptococcaceae</taxon>
        <taxon>Streptococcus</taxon>
    </lineage>
</organism>
<evidence type="ECO:0000313" key="2">
    <source>
        <dbReference type="EMBL" id="QHI00466.1"/>
    </source>
</evidence>
<feature type="transmembrane region" description="Helical" evidence="1">
    <location>
        <begin position="16"/>
        <end position="34"/>
    </location>
</feature>
<evidence type="ECO:0000256" key="1">
    <source>
        <dbReference type="SAM" id="Phobius"/>
    </source>
</evidence>
<reference evidence="2" key="1">
    <citation type="submission" date="2019-09" db="EMBL/GenBank/DDBJ databases">
        <title>A novel lsa(E) multiresistance gene cluster located into ICE and prophage.</title>
        <authorList>
            <person name="Li D."/>
            <person name="Du X.-d."/>
            <person name="Shang Y."/>
        </authorList>
    </citation>
    <scope>NUCLEOTIDE SEQUENCE</scope>
    <source>
        <strain evidence="2">SC215</strain>
    </source>
</reference>
<keyword evidence="1" id="KW-0472">Membrane</keyword>
<name>A0A6B9RH50_STRSU</name>
<accession>A0A6B9RH50</accession>